<organism evidence="3 4">
    <name type="scientific">Mycobacterium kansasii</name>
    <dbReference type="NCBI Taxonomy" id="1768"/>
    <lineage>
        <taxon>Bacteria</taxon>
        <taxon>Bacillati</taxon>
        <taxon>Actinomycetota</taxon>
        <taxon>Actinomycetes</taxon>
        <taxon>Mycobacteriales</taxon>
        <taxon>Mycobacteriaceae</taxon>
        <taxon>Mycobacterium</taxon>
    </lineage>
</organism>
<feature type="domain" description="DUF222" evidence="2">
    <location>
        <begin position="28"/>
        <end position="147"/>
    </location>
</feature>
<evidence type="ECO:0000256" key="1">
    <source>
        <dbReference type="SAM" id="MobiDB-lite"/>
    </source>
</evidence>
<name>A0A1V3WJK6_MYCKA</name>
<reference evidence="3 4" key="1">
    <citation type="submission" date="2017-02" db="EMBL/GenBank/DDBJ databases">
        <title>Complete genome sequences of Mycobacterium kansasii strains isolated from rhesus macaques.</title>
        <authorList>
            <person name="Panda A."/>
            <person name="Nagaraj S."/>
            <person name="Zhao X."/>
            <person name="Tettelin H."/>
            <person name="Detolla L.J."/>
        </authorList>
    </citation>
    <scope>NUCLEOTIDE SEQUENCE [LARGE SCALE GENOMIC DNA]</scope>
    <source>
        <strain evidence="3 4">11-3469</strain>
    </source>
</reference>
<evidence type="ECO:0000259" key="2">
    <source>
        <dbReference type="Pfam" id="PF02720"/>
    </source>
</evidence>
<evidence type="ECO:0000313" key="3">
    <source>
        <dbReference type="EMBL" id="OOK67105.1"/>
    </source>
</evidence>
<accession>A0A1V3WJK6</accession>
<dbReference type="AlphaFoldDB" id="A0A1V3WJK6"/>
<evidence type="ECO:0000313" key="4">
    <source>
        <dbReference type="Proteomes" id="UP000188532"/>
    </source>
</evidence>
<feature type="compositionally biased region" description="Low complexity" evidence="1">
    <location>
        <begin position="220"/>
        <end position="231"/>
    </location>
</feature>
<gene>
    <name evidence="3" type="ORF">BZL29_7159</name>
</gene>
<dbReference type="EMBL" id="MVBN01000009">
    <property type="protein sequence ID" value="OOK67105.1"/>
    <property type="molecule type" value="Genomic_DNA"/>
</dbReference>
<protein>
    <recommendedName>
        <fullName evidence="2">DUF222 domain-containing protein</fullName>
    </recommendedName>
</protein>
<sequence length="244" mass="25837">MFEVSLPDPAELRRCDDAALVAAIEDCARAEAAASARRLSAIAALTCRRTASDQRADWACDEWDSAAAEVAAALGLSQGRASGQMHLSLALNRLPKVAALFLAGGISARLMSVIAWRTYLVRDPEAQRLVDAAVAEHAGAWGRCRRPNWSRPSTGGLIATTPVRCGAPVRRPAAATCASATPMTTWAPPRCGPALCHRRRDAGSAVDTDGPRGVRRRPAHASSASRRCAGRVGRGRRTAGVRVR</sequence>
<dbReference type="Proteomes" id="UP000188532">
    <property type="component" value="Unassembled WGS sequence"/>
</dbReference>
<comment type="caution">
    <text evidence="3">The sequence shown here is derived from an EMBL/GenBank/DDBJ whole genome shotgun (WGS) entry which is preliminary data.</text>
</comment>
<dbReference type="InterPro" id="IPR003870">
    <property type="entry name" value="DUF222"/>
</dbReference>
<proteinExistence type="predicted"/>
<feature type="compositionally biased region" description="Basic residues" evidence="1">
    <location>
        <begin position="233"/>
        <end position="244"/>
    </location>
</feature>
<feature type="region of interest" description="Disordered" evidence="1">
    <location>
        <begin position="202"/>
        <end position="244"/>
    </location>
</feature>
<dbReference type="Pfam" id="PF02720">
    <property type="entry name" value="DUF222"/>
    <property type="match status" value="1"/>
</dbReference>